<feature type="domain" description="UDP-galactopyranose mutase C-terminal" evidence="1">
    <location>
        <begin position="3"/>
        <end position="88"/>
    </location>
</feature>
<dbReference type="GO" id="GO:0008767">
    <property type="term" value="F:UDP-galactopyranose mutase activity"/>
    <property type="evidence" value="ECO:0007669"/>
    <property type="project" value="InterPro"/>
</dbReference>
<proteinExistence type="predicted"/>
<evidence type="ECO:0000313" key="2">
    <source>
        <dbReference type="EMBL" id="EES51692.1"/>
    </source>
</evidence>
<dbReference type="Proteomes" id="UP000009374">
    <property type="component" value="Unassembled WGS sequence"/>
</dbReference>
<dbReference type="SUPFAM" id="SSF54373">
    <property type="entry name" value="FAD-linked reductases, C-terminal domain"/>
    <property type="match status" value="1"/>
</dbReference>
<sequence>MSETNKFQSLGAVSYPNENAFTRITGFKHLTMQERSGASIIFEYPESSGDPYYPIPRTDNDELYQKYRRLADNEPRVSFVGRLAEYRYYNMDKVIARGLHVAKLLLS</sequence>
<accession>C6I0N7</accession>
<reference evidence="2 3" key="1">
    <citation type="journal article" date="2009" name="Appl. Environ. Microbiol.">
        <title>Community genomic and proteomic analyses of chemoautotrophic iron-oxidizing "Leptospirillum rubarum" (Group II) and "Leptospirillum ferrodiazotrophum" (Group III) bacteria in acid mine drainage biofilms.</title>
        <authorList>
            <person name="Goltsman D.S."/>
            <person name="Denef V.J."/>
            <person name="Singer S.W."/>
            <person name="VerBerkmoes N.C."/>
            <person name="Lefsrud M."/>
            <person name="Mueller R.S."/>
            <person name="Dick G.J."/>
            <person name="Sun C.L."/>
            <person name="Wheeler K.E."/>
            <person name="Zemla A."/>
            <person name="Baker B.J."/>
            <person name="Hauser L."/>
            <person name="Land M."/>
            <person name="Shah M.B."/>
            <person name="Thelen M.P."/>
            <person name="Hettich R.L."/>
            <person name="Banfield J.F."/>
        </authorList>
    </citation>
    <scope>NUCLEOTIDE SEQUENCE [LARGE SCALE GENOMIC DNA]</scope>
</reference>
<evidence type="ECO:0000313" key="3">
    <source>
        <dbReference type="Proteomes" id="UP000009374"/>
    </source>
</evidence>
<evidence type="ECO:0000259" key="1">
    <source>
        <dbReference type="Pfam" id="PF03275"/>
    </source>
</evidence>
<dbReference type="AlphaFoldDB" id="C6I0N7"/>
<organism evidence="2 3">
    <name type="scientific">Leptospirillum ferrodiazotrophum</name>
    <dbReference type="NCBI Taxonomy" id="412449"/>
    <lineage>
        <taxon>Bacteria</taxon>
        <taxon>Pseudomonadati</taxon>
        <taxon>Nitrospirota</taxon>
        <taxon>Nitrospiria</taxon>
        <taxon>Nitrospirales</taxon>
        <taxon>Nitrospiraceae</taxon>
        <taxon>Leptospirillum</taxon>
    </lineage>
</organism>
<dbReference type="EMBL" id="GG693887">
    <property type="protein sequence ID" value="EES51692.1"/>
    <property type="molecule type" value="Genomic_DNA"/>
</dbReference>
<dbReference type="Pfam" id="PF03275">
    <property type="entry name" value="GLF"/>
    <property type="match status" value="1"/>
</dbReference>
<name>C6I0N7_9BACT</name>
<protein>
    <submittedName>
        <fullName evidence="2">UDP-galactopyranose mutase-like protein</fullName>
    </submittedName>
</protein>
<dbReference type="PANTHER" id="PTHR21197:SF0">
    <property type="entry name" value="UDP-GALACTOPYRANOSE MUTASE"/>
    <property type="match status" value="1"/>
</dbReference>
<dbReference type="PANTHER" id="PTHR21197">
    <property type="entry name" value="UDP-GALACTOPYRANOSE MUTASE"/>
    <property type="match status" value="1"/>
</dbReference>
<dbReference type="Gene3D" id="3.40.50.720">
    <property type="entry name" value="NAD(P)-binding Rossmann-like Domain"/>
    <property type="match status" value="1"/>
</dbReference>
<keyword evidence="3" id="KW-1185">Reference proteome</keyword>
<gene>
    <name evidence="2" type="ORF">UBAL3_95680128a</name>
</gene>
<dbReference type="GO" id="GO:0005829">
    <property type="term" value="C:cytosol"/>
    <property type="evidence" value="ECO:0007669"/>
    <property type="project" value="TreeGrafter"/>
</dbReference>
<dbReference type="GO" id="GO:0050660">
    <property type="term" value="F:flavin adenine dinucleotide binding"/>
    <property type="evidence" value="ECO:0007669"/>
    <property type="project" value="TreeGrafter"/>
</dbReference>
<dbReference type="InterPro" id="IPR015899">
    <property type="entry name" value="UDP-GalPyranose_mutase_C"/>
</dbReference>